<dbReference type="InterPro" id="IPR011010">
    <property type="entry name" value="DNA_brk_join_enz"/>
</dbReference>
<protein>
    <recommendedName>
        <fullName evidence="10">Integrase</fullName>
    </recommendedName>
</protein>
<dbReference type="PANTHER" id="PTHR30629">
    <property type="entry name" value="PROPHAGE INTEGRASE"/>
    <property type="match status" value="1"/>
</dbReference>
<comment type="similarity">
    <text evidence="1">Belongs to the 'phage' integrase family.</text>
</comment>
<keyword evidence="2" id="KW-0229">DNA integration</keyword>
<dbReference type="InterPro" id="IPR053876">
    <property type="entry name" value="Phage_int_M"/>
</dbReference>
<reference evidence="9" key="1">
    <citation type="submission" date="2014-12" db="EMBL/GenBank/DDBJ databases">
        <authorList>
            <person name="Salcher M.M."/>
        </authorList>
    </citation>
    <scope>NUCLEOTIDE SEQUENCE [LARGE SCALE GENOMIC DNA]</scope>
    <source>
        <strain evidence="9">MMS-10A-171</strain>
    </source>
</reference>
<evidence type="ECO:0000256" key="1">
    <source>
        <dbReference type="ARBA" id="ARBA00008857"/>
    </source>
</evidence>
<dbReference type="Proteomes" id="UP000056322">
    <property type="component" value="Chromosome 1"/>
</dbReference>
<evidence type="ECO:0000313" key="9">
    <source>
        <dbReference type="Proteomes" id="UP000056322"/>
    </source>
</evidence>
<evidence type="ECO:0000256" key="3">
    <source>
        <dbReference type="ARBA" id="ARBA00023125"/>
    </source>
</evidence>
<dbReference type="GO" id="GO:0015074">
    <property type="term" value="P:DNA integration"/>
    <property type="evidence" value="ECO:0007669"/>
    <property type="project" value="UniProtKB-KW"/>
</dbReference>
<evidence type="ECO:0000259" key="7">
    <source>
        <dbReference type="PROSITE" id="PS51900"/>
    </source>
</evidence>
<evidence type="ECO:0000259" key="6">
    <source>
        <dbReference type="PROSITE" id="PS51898"/>
    </source>
</evidence>
<name>A0A0B7IWS3_9PROT</name>
<evidence type="ECO:0008006" key="10">
    <source>
        <dbReference type="Google" id="ProtNLM"/>
    </source>
</evidence>
<dbReference type="InterPro" id="IPR013762">
    <property type="entry name" value="Integrase-like_cat_sf"/>
</dbReference>
<keyword evidence="9" id="KW-1185">Reference proteome</keyword>
<dbReference type="GO" id="GO:0006310">
    <property type="term" value="P:DNA recombination"/>
    <property type="evidence" value="ECO:0007669"/>
    <property type="project" value="UniProtKB-KW"/>
</dbReference>
<dbReference type="InterPro" id="IPR050808">
    <property type="entry name" value="Phage_Integrase"/>
</dbReference>
<dbReference type="Pfam" id="PF22022">
    <property type="entry name" value="Phage_int_M"/>
    <property type="match status" value="1"/>
</dbReference>
<sequence>MLNKFIDIVTQEPRHKTAAIPGTITSVPGYPTKLKVYINNASPYWQASYYDQGTTYRHSCKTMDKKEAYKRAIQFYEMLILKKYQHAYHLKDHEFAVTLEKPHNLTEHLQVQQIIQEWLKRKAPLWTPRHKIEVERRLKNNVIPLIGKRNIQKITTADVLAIIKKVEERGAFDLAKRVLNDCSQIWRFAMASGFCKRNITDGLTVVLLPHSVTPQKAVSLEKLPKLMRDIEQYSKPNEEKVRLALKLLAMTFVRKSELLYAKWTEFDLNAKLWKIPAERMKMRVEHTVPLSKEALSVLHELKEKFPSDEYLFHNGDPSKPIRDNALIEALYWMGYKNQMTAHGFRAIASTVLNEREFRADVIERQLAHIDGNQVRRAYNRAEYMEERMEMMEWWSDYLHQISK</sequence>
<gene>
    <name evidence="8" type="ORF">BN1209_1611</name>
</gene>
<keyword evidence="4" id="KW-0233">DNA recombination</keyword>
<accession>A0A0B7IWS3</accession>
<proteinExistence type="inferred from homology"/>
<dbReference type="Pfam" id="PF00589">
    <property type="entry name" value="Phage_integrase"/>
    <property type="match status" value="1"/>
</dbReference>
<dbReference type="HOGENOM" id="CLU_027562_0_0_4"/>
<dbReference type="KEGG" id="mbac:BN1209_1611"/>
<dbReference type="STRING" id="1581680.BN1209_1611"/>
<dbReference type="Gene3D" id="1.10.443.10">
    <property type="entry name" value="Intergrase catalytic core"/>
    <property type="match status" value="1"/>
</dbReference>
<keyword evidence="3 5" id="KW-0238">DNA-binding</keyword>
<dbReference type="CDD" id="cd00801">
    <property type="entry name" value="INT_P4_C"/>
    <property type="match status" value="1"/>
</dbReference>
<feature type="domain" description="Tyr recombinase" evidence="6">
    <location>
        <begin position="213"/>
        <end position="392"/>
    </location>
</feature>
<dbReference type="Gene3D" id="1.10.150.130">
    <property type="match status" value="1"/>
</dbReference>
<dbReference type="InterPro" id="IPR002104">
    <property type="entry name" value="Integrase_catalytic"/>
</dbReference>
<dbReference type="InterPro" id="IPR010998">
    <property type="entry name" value="Integrase_recombinase_N"/>
</dbReference>
<dbReference type="EMBL" id="LN794158">
    <property type="protein sequence ID" value="CEN56646.1"/>
    <property type="molecule type" value="Genomic_DNA"/>
</dbReference>
<dbReference type="RefSeq" id="WP_052661132.1">
    <property type="nucleotide sequence ID" value="NZ_LN794158.1"/>
</dbReference>
<dbReference type="GO" id="GO:0003677">
    <property type="term" value="F:DNA binding"/>
    <property type="evidence" value="ECO:0007669"/>
    <property type="project" value="UniProtKB-UniRule"/>
</dbReference>
<evidence type="ECO:0000256" key="5">
    <source>
        <dbReference type="PROSITE-ProRule" id="PRU01248"/>
    </source>
</evidence>
<dbReference type="PROSITE" id="PS51900">
    <property type="entry name" value="CB"/>
    <property type="match status" value="1"/>
</dbReference>
<feature type="domain" description="Core-binding (CB)" evidence="7">
    <location>
        <begin position="109"/>
        <end position="190"/>
    </location>
</feature>
<dbReference type="PANTHER" id="PTHR30629:SF2">
    <property type="entry name" value="PROPHAGE INTEGRASE INTS-RELATED"/>
    <property type="match status" value="1"/>
</dbReference>
<dbReference type="AlphaFoldDB" id="A0A0B7IWS3"/>
<evidence type="ECO:0000256" key="2">
    <source>
        <dbReference type="ARBA" id="ARBA00022908"/>
    </source>
</evidence>
<evidence type="ECO:0000313" key="8">
    <source>
        <dbReference type="EMBL" id="CEN56646.1"/>
    </source>
</evidence>
<dbReference type="SUPFAM" id="SSF56349">
    <property type="entry name" value="DNA breaking-rejoining enzymes"/>
    <property type="match status" value="1"/>
</dbReference>
<dbReference type="InterPro" id="IPR044068">
    <property type="entry name" value="CB"/>
</dbReference>
<dbReference type="PROSITE" id="PS51898">
    <property type="entry name" value="TYR_RECOMBINASE"/>
    <property type="match status" value="1"/>
</dbReference>
<evidence type="ECO:0000256" key="4">
    <source>
        <dbReference type="ARBA" id="ARBA00023172"/>
    </source>
</evidence>
<organism evidence="8 9">
    <name type="scientific">Candidatus Methylopumilus turicensis</name>
    <dbReference type="NCBI Taxonomy" id="1581680"/>
    <lineage>
        <taxon>Bacteria</taxon>
        <taxon>Pseudomonadati</taxon>
        <taxon>Pseudomonadota</taxon>
        <taxon>Betaproteobacteria</taxon>
        <taxon>Nitrosomonadales</taxon>
        <taxon>Methylophilaceae</taxon>
        <taxon>Candidatus Methylopumilus</taxon>
    </lineage>
</organism>